<evidence type="ECO:0000256" key="11">
    <source>
        <dbReference type="ARBA" id="ARBA00023065"/>
    </source>
</evidence>
<feature type="region of interest" description="Disordered" evidence="14">
    <location>
        <begin position="135"/>
        <end position="170"/>
    </location>
</feature>
<dbReference type="OMA" id="WILKGSC"/>
<name>E9HCA6_DAPPU</name>
<comment type="subcellular location">
    <subcellularLocation>
        <location evidence="1">Endoplasmic reticulum membrane</location>
        <topology evidence="1">Single-pass type I membrane protein</topology>
    </subcellularLocation>
</comment>
<gene>
    <name evidence="17" type="ORF">DAPPUDRAFT_309378</name>
</gene>
<feature type="compositionally biased region" description="Basic and acidic residues" evidence="14">
    <location>
        <begin position="145"/>
        <end position="161"/>
    </location>
</feature>
<keyword evidence="18" id="KW-1185">Reference proteome</keyword>
<evidence type="ECO:0000256" key="10">
    <source>
        <dbReference type="ARBA" id="ARBA00022989"/>
    </source>
</evidence>
<dbReference type="InParanoid" id="E9HCA6"/>
<dbReference type="HOGENOM" id="CLU_046802_0_1_1"/>
<evidence type="ECO:0000313" key="17">
    <source>
        <dbReference type="EMBL" id="EFX70643.1"/>
    </source>
</evidence>
<dbReference type="GO" id="GO:0005789">
    <property type="term" value="C:endoplasmic reticulum membrane"/>
    <property type="evidence" value="ECO:0000318"/>
    <property type="project" value="GO_Central"/>
</dbReference>
<evidence type="ECO:0000256" key="13">
    <source>
        <dbReference type="ARBA" id="ARBA00031116"/>
    </source>
</evidence>
<feature type="compositionally biased region" description="Polar residues" evidence="14">
    <location>
        <begin position="291"/>
        <end position="301"/>
    </location>
</feature>
<feature type="compositionally biased region" description="Gly residues" evidence="14">
    <location>
        <begin position="263"/>
        <end position="272"/>
    </location>
</feature>
<dbReference type="PANTHER" id="PTHR15929:SF0">
    <property type="entry name" value="STORE-OPERATED CALCIUM ENTRY-ASSOCIATED REGULATORY FACTOR"/>
    <property type="match status" value="1"/>
</dbReference>
<dbReference type="OrthoDB" id="20303at2759"/>
<feature type="compositionally biased region" description="Low complexity" evidence="14">
    <location>
        <begin position="322"/>
        <end position="336"/>
    </location>
</feature>
<evidence type="ECO:0000256" key="1">
    <source>
        <dbReference type="ARBA" id="ARBA00004115"/>
    </source>
</evidence>
<evidence type="ECO:0000256" key="4">
    <source>
        <dbReference type="ARBA" id="ARBA00022448"/>
    </source>
</evidence>
<feature type="transmembrane region" description="Helical" evidence="15">
    <location>
        <begin position="171"/>
        <end position="191"/>
    </location>
</feature>
<feature type="compositionally biased region" description="Low complexity" evidence="14">
    <location>
        <begin position="210"/>
        <end position="221"/>
    </location>
</feature>
<dbReference type="AlphaFoldDB" id="E9HCA6"/>
<evidence type="ECO:0000256" key="9">
    <source>
        <dbReference type="ARBA" id="ARBA00022837"/>
    </source>
</evidence>
<accession>E9HCA6</accession>
<dbReference type="PhylomeDB" id="E9HCA6"/>
<evidence type="ECO:0000256" key="8">
    <source>
        <dbReference type="ARBA" id="ARBA00022824"/>
    </source>
</evidence>
<keyword evidence="9" id="KW-0106">Calcium</keyword>
<dbReference type="Pfam" id="PF06682">
    <property type="entry name" value="SARAF"/>
    <property type="match status" value="1"/>
</dbReference>
<evidence type="ECO:0000256" key="5">
    <source>
        <dbReference type="ARBA" id="ARBA00022568"/>
    </source>
</evidence>
<sequence>MRNFVFILFVVFCLGSTFGGSSDSVKLSNIQVLTLYHGKMTNGRRSSPVPQLKCVGGTAGCGAFTPQVVQCYNRGSDGDDVQWECKTDIDNAYRFGKISVSCEGYSYPDDPYVLKGSCGLEYSIDLTKEGYGNQQGHNYYGNADHTNDKRSNSYYTNDKRSNSYHTQESTGSSIGGLIILVVAGLMIYALYKTCIAPAAEQVFQSSTTSDDFGGYPGGDPYRTNAPPPPGFRSEFAPNTGSPFGASCGGDQAGFGSRPASGRTGTGSGTGAGGFWTGAATGGLLGYMFGSRGNTRPTQTYRTTRDDYSDNAFWGGATGRGSGNSSFGGSPSTGTRTASGFGGTTRR</sequence>
<evidence type="ECO:0000313" key="18">
    <source>
        <dbReference type="Proteomes" id="UP000000305"/>
    </source>
</evidence>
<feature type="chain" id="PRO_5003241694" description="Store-operated calcium entry-associated regulatory factor" evidence="16">
    <location>
        <begin position="20"/>
        <end position="346"/>
    </location>
</feature>
<dbReference type="PANTHER" id="PTHR15929">
    <property type="entry name" value="STORE-OPERATED CALCIUM ENTRY-ASSOCIATED REGULATORY FACTOR"/>
    <property type="match status" value="1"/>
</dbReference>
<feature type="signal peptide" evidence="16">
    <location>
        <begin position="1"/>
        <end position="19"/>
    </location>
</feature>
<evidence type="ECO:0000256" key="2">
    <source>
        <dbReference type="ARBA" id="ARBA00006833"/>
    </source>
</evidence>
<keyword evidence="7 16" id="KW-0732">Signal</keyword>
<evidence type="ECO:0000256" key="14">
    <source>
        <dbReference type="SAM" id="MobiDB-lite"/>
    </source>
</evidence>
<evidence type="ECO:0000256" key="12">
    <source>
        <dbReference type="ARBA" id="ARBA00023136"/>
    </source>
</evidence>
<dbReference type="Proteomes" id="UP000000305">
    <property type="component" value="Unassembled WGS sequence"/>
</dbReference>
<evidence type="ECO:0000256" key="7">
    <source>
        <dbReference type="ARBA" id="ARBA00022729"/>
    </source>
</evidence>
<evidence type="ECO:0000256" key="15">
    <source>
        <dbReference type="SAM" id="Phobius"/>
    </source>
</evidence>
<dbReference type="STRING" id="6669.E9HCA6"/>
<dbReference type="eggNOG" id="ENOG502QT6Y">
    <property type="taxonomic scope" value="Eukaryota"/>
</dbReference>
<keyword evidence="8" id="KW-0256">Endoplasmic reticulum</keyword>
<keyword evidence="11" id="KW-0406">Ion transport</keyword>
<organism evidence="17 18">
    <name type="scientific">Daphnia pulex</name>
    <name type="common">Water flea</name>
    <dbReference type="NCBI Taxonomy" id="6669"/>
    <lineage>
        <taxon>Eukaryota</taxon>
        <taxon>Metazoa</taxon>
        <taxon>Ecdysozoa</taxon>
        <taxon>Arthropoda</taxon>
        <taxon>Crustacea</taxon>
        <taxon>Branchiopoda</taxon>
        <taxon>Diplostraca</taxon>
        <taxon>Cladocera</taxon>
        <taxon>Anomopoda</taxon>
        <taxon>Daphniidae</taxon>
        <taxon>Daphnia</taxon>
    </lineage>
</organism>
<dbReference type="KEGG" id="dpx:DAPPUDRAFT_309378"/>
<evidence type="ECO:0000256" key="16">
    <source>
        <dbReference type="SAM" id="SignalP"/>
    </source>
</evidence>
<proteinExistence type="inferred from homology"/>
<reference evidence="17 18" key="1">
    <citation type="journal article" date="2011" name="Science">
        <title>The ecoresponsive genome of Daphnia pulex.</title>
        <authorList>
            <person name="Colbourne J.K."/>
            <person name="Pfrender M.E."/>
            <person name="Gilbert D."/>
            <person name="Thomas W.K."/>
            <person name="Tucker A."/>
            <person name="Oakley T.H."/>
            <person name="Tokishita S."/>
            <person name="Aerts A."/>
            <person name="Arnold G.J."/>
            <person name="Basu M.K."/>
            <person name="Bauer D.J."/>
            <person name="Caceres C.E."/>
            <person name="Carmel L."/>
            <person name="Casola C."/>
            <person name="Choi J.H."/>
            <person name="Detter J.C."/>
            <person name="Dong Q."/>
            <person name="Dusheyko S."/>
            <person name="Eads B.D."/>
            <person name="Frohlich T."/>
            <person name="Geiler-Samerotte K.A."/>
            <person name="Gerlach D."/>
            <person name="Hatcher P."/>
            <person name="Jogdeo S."/>
            <person name="Krijgsveld J."/>
            <person name="Kriventseva E.V."/>
            <person name="Kultz D."/>
            <person name="Laforsch C."/>
            <person name="Lindquist E."/>
            <person name="Lopez J."/>
            <person name="Manak J.R."/>
            <person name="Muller J."/>
            <person name="Pangilinan J."/>
            <person name="Patwardhan R.P."/>
            <person name="Pitluck S."/>
            <person name="Pritham E.J."/>
            <person name="Rechtsteiner A."/>
            <person name="Rho M."/>
            <person name="Rogozin I.B."/>
            <person name="Sakarya O."/>
            <person name="Salamov A."/>
            <person name="Schaack S."/>
            <person name="Shapiro H."/>
            <person name="Shiga Y."/>
            <person name="Skalitzky C."/>
            <person name="Smith Z."/>
            <person name="Souvorov A."/>
            <person name="Sung W."/>
            <person name="Tang Z."/>
            <person name="Tsuchiya D."/>
            <person name="Tu H."/>
            <person name="Vos H."/>
            <person name="Wang M."/>
            <person name="Wolf Y.I."/>
            <person name="Yamagata H."/>
            <person name="Yamada T."/>
            <person name="Ye Y."/>
            <person name="Shaw J.R."/>
            <person name="Andrews J."/>
            <person name="Crease T.J."/>
            <person name="Tang H."/>
            <person name="Lucas S.M."/>
            <person name="Robertson H.M."/>
            <person name="Bork P."/>
            <person name="Koonin E.V."/>
            <person name="Zdobnov E.M."/>
            <person name="Grigoriev I.V."/>
            <person name="Lynch M."/>
            <person name="Boore J.L."/>
        </authorList>
    </citation>
    <scope>NUCLEOTIDE SEQUENCE [LARGE SCALE GENOMIC DNA]</scope>
</reference>
<dbReference type="InterPro" id="IPR009567">
    <property type="entry name" value="SARAF"/>
</dbReference>
<feature type="region of interest" description="Disordered" evidence="14">
    <location>
        <begin position="206"/>
        <end position="272"/>
    </location>
</feature>
<keyword evidence="10 15" id="KW-1133">Transmembrane helix</keyword>
<evidence type="ECO:0000256" key="6">
    <source>
        <dbReference type="ARBA" id="ARBA00022692"/>
    </source>
</evidence>
<dbReference type="GO" id="GO:2001256">
    <property type="term" value="P:regulation of store-operated calcium entry"/>
    <property type="evidence" value="ECO:0000318"/>
    <property type="project" value="GO_Central"/>
</dbReference>
<feature type="region of interest" description="Disordered" evidence="14">
    <location>
        <begin position="290"/>
        <end position="346"/>
    </location>
</feature>
<keyword evidence="12 15" id="KW-0472">Membrane</keyword>
<protein>
    <recommendedName>
        <fullName evidence="3">Store-operated calcium entry-associated regulatory factor</fullName>
    </recommendedName>
    <alternativeName>
        <fullName evidence="13">Transmembrane protein 66</fullName>
    </alternativeName>
</protein>
<dbReference type="EMBL" id="GL732619">
    <property type="protein sequence ID" value="EFX70643.1"/>
    <property type="molecule type" value="Genomic_DNA"/>
</dbReference>
<keyword evidence="4" id="KW-0813">Transport</keyword>
<evidence type="ECO:0000256" key="3">
    <source>
        <dbReference type="ARBA" id="ARBA00016584"/>
    </source>
</evidence>
<keyword evidence="5" id="KW-0109">Calcium transport</keyword>
<keyword evidence="6 15" id="KW-0812">Transmembrane</keyword>
<comment type="similarity">
    <text evidence="2">Belongs to the SARAF family.</text>
</comment>
<dbReference type="GO" id="GO:0006816">
    <property type="term" value="P:calcium ion transport"/>
    <property type="evidence" value="ECO:0007669"/>
    <property type="project" value="UniProtKB-KW"/>
</dbReference>